<comment type="catalytic activity">
    <reaction evidence="7">
        <text>adenosine(1518)/adenosine(1519) in 16S rRNA + 4 S-adenosyl-L-methionine = N(6)-dimethyladenosine(1518)/N(6)-dimethyladenosine(1519) in 16S rRNA + 4 S-adenosyl-L-homocysteine + 4 H(+)</text>
        <dbReference type="Rhea" id="RHEA:19609"/>
        <dbReference type="Rhea" id="RHEA-COMP:10232"/>
        <dbReference type="Rhea" id="RHEA-COMP:10233"/>
        <dbReference type="ChEBI" id="CHEBI:15378"/>
        <dbReference type="ChEBI" id="CHEBI:57856"/>
        <dbReference type="ChEBI" id="CHEBI:59789"/>
        <dbReference type="ChEBI" id="CHEBI:74411"/>
        <dbReference type="ChEBI" id="CHEBI:74493"/>
        <dbReference type="EC" id="2.1.1.182"/>
    </reaction>
</comment>
<dbReference type="FunFam" id="3.40.50.150:FF:000023">
    <property type="entry name" value="Ribosomal RNA small subunit methyltransferase A"/>
    <property type="match status" value="1"/>
</dbReference>
<dbReference type="Gene3D" id="1.10.8.100">
    <property type="entry name" value="Ribosomal RNA adenine dimethylase-like, domain 2"/>
    <property type="match status" value="1"/>
</dbReference>
<evidence type="ECO:0000259" key="8">
    <source>
        <dbReference type="SMART" id="SM00650"/>
    </source>
</evidence>
<evidence type="ECO:0000256" key="1">
    <source>
        <dbReference type="ARBA" id="ARBA00022490"/>
    </source>
</evidence>
<proteinExistence type="inferred from homology"/>
<reference evidence="9 10" key="1">
    <citation type="submission" date="2019-04" db="EMBL/GenBank/DDBJ databases">
        <title>Genome sequencing of Clostridium botulinum Groups I-IV and Clostridium butyricum.</title>
        <authorList>
            <person name="Brunt J."/>
            <person name="Van Vliet A.H.M."/>
            <person name="Stringer S.C."/>
            <person name="Carter A.T."/>
            <person name="Peck M.W."/>
        </authorList>
    </citation>
    <scope>NUCLEOTIDE SEQUENCE [LARGE SCALE GENOMIC DNA]</scope>
    <source>
        <strain evidence="9 10">BL81</strain>
    </source>
</reference>
<evidence type="ECO:0000256" key="7">
    <source>
        <dbReference type="HAMAP-Rule" id="MF_00607"/>
    </source>
</evidence>
<dbReference type="SUPFAM" id="SSF53335">
    <property type="entry name" value="S-adenosyl-L-methionine-dependent methyltransferases"/>
    <property type="match status" value="1"/>
</dbReference>
<comment type="caution">
    <text evidence="9">The sequence shown here is derived from an EMBL/GenBank/DDBJ whole genome shotgun (WGS) entry which is preliminary data.</text>
</comment>
<keyword evidence="5 7" id="KW-0949">S-adenosyl-L-methionine</keyword>
<dbReference type="Pfam" id="PF00398">
    <property type="entry name" value="RrnaAD"/>
    <property type="match status" value="1"/>
</dbReference>
<dbReference type="AlphaFoldDB" id="A0A6B4JP22"/>
<dbReference type="InterPro" id="IPR020598">
    <property type="entry name" value="rRNA_Ade_methylase_Trfase_N"/>
</dbReference>
<dbReference type="PANTHER" id="PTHR11727:SF7">
    <property type="entry name" value="DIMETHYLADENOSINE TRANSFERASE-RELATED"/>
    <property type="match status" value="1"/>
</dbReference>
<comment type="function">
    <text evidence="7">Specifically dimethylates two adjacent adenosines (A1518 and A1519) in the loop of a conserved hairpin near the 3'-end of 16S rRNA in the 30S particle. May play a critical role in biogenesis of 30S subunits.</text>
</comment>
<feature type="binding site" evidence="7">
    <location>
        <position position="120"/>
    </location>
    <ligand>
        <name>S-adenosyl-L-methionine</name>
        <dbReference type="ChEBI" id="CHEBI:59789"/>
    </ligand>
</feature>
<dbReference type="GO" id="GO:0052908">
    <property type="term" value="F:16S rRNA (adenine(1518)-N(6)/adenine(1519)-N(6))-dimethyltransferase activity"/>
    <property type="evidence" value="ECO:0007669"/>
    <property type="project" value="UniProtKB-EC"/>
</dbReference>
<dbReference type="InterPro" id="IPR001737">
    <property type="entry name" value="KsgA/Erm"/>
</dbReference>
<comment type="similarity">
    <text evidence="7">Belongs to the class I-like SAM-binding methyltransferase superfamily. rRNA adenine N(6)-methyltransferase family. RsmA subfamily.</text>
</comment>
<dbReference type="Proteomes" id="UP000486903">
    <property type="component" value="Unassembled WGS sequence"/>
</dbReference>
<dbReference type="InterPro" id="IPR023165">
    <property type="entry name" value="rRNA_Ade_diMease-like_C"/>
</dbReference>
<evidence type="ECO:0000313" key="10">
    <source>
        <dbReference type="Proteomes" id="UP000486903"/>
    </source>
</evidence>
<dbReference type="InterPro" id="IPR020596">
    <property type="entry name" value="rRNA_Ade_Mease_Trfase_CS"/>
</dbReference>
<feature type="binding site" evidence="7">
    <location>
        <position position="53"/>
    </location>
    <ligand>
        <name>S-adenosyl-L-methionine</name>
        <dbReference type="ChEBI" id="CHEBI:59789"/>
    </ligand>
</feature>
<keyword evidence="3 7" id="KW-0489">Methyltransferase</keyword>
<evidence type="ECO:0000256" key="3">
    <source>
        <dbReference type="ARBA" id="ARBA00022603"/>
    </source>
</evidence>
<dbReference type="CDD" id="cd02440">
    <property type="entry name" value="AdoMet_MTases"/>
    <property type="match status" value="1"/>
</dbReference>
<accession>A0A6B4JP22</accession>
<feature type="binding site" evidence="7">
    <location>
        <position position="74"/>
    </location>
    <ligand>
        <name>S-adenosyl-L-methionine</name>
        <dbReference type="ChEBI" id="CHEBI:59789"/>
    </ligand>
</feature>
<dbReference type="InterPro" id="IPR011530">
    <property type="entry name" value="rRNA_adenine_dimethylase"/>
</dbReference>
<dbReference type="PANTHER" id="PTHR11727">
    <property type="entry name" value="DIMETHYLADENOSINE TRANSFERASE"/>
    <property type="match status" value="1"/>
</dbReference>
<evidence type="ECO:0000313" key="9">
    <source>
        <dbReference type="EMBL" id="NFV26363.1"/>
    </source>
</evidence>
<dbReference type="EC" id="2.1.1.182" evidence="7"/>
<keyword evidence="2 7" id="KW-0698">rRNA processing</keyword>
<dbReference type="EMBL" id="SXFB01000005">
    <property type="protein sequence ID" value="NFV26363.1"/>
    <property type="molecule type" value="Genomic_DNA"/>
</dbReference>
<dbReference type="SMART" id="SM00650">
    <property type="entry name" value="rADc"/>
    <property type="match status" value="1"/>
</dbReference>
<dbReference type="RefSeq" id="WP_003371453.1">
    <property type="nucleotide sequence ID" value="NZ_JACBBA010000006.1"/>
</dbReference>
<gene>
    <name evidence="7 9" type="primary">rsmA</name>
    <name evidence="7" type="synonym">ksgA</name>
    <name evidence="9" type="ORF">FDG31_09280</name>
</gene>
<evidence type="ECO:0000256" key="5">
    <source>
        <dbReference type="ARBA" id="ARBA00022691"/>
    </source>
</evidence>
<keyword evidence="1 7" id="KW-0963">Cytoplasm</keyword>
<comment type="subcellular location">
    <subcellularLocation>
        <location evidence="7">Cytoplasm</location>
    </subcellularLocation>
</comment>
<name>A0A6B4JP22_CLOBO</name>
<dbReference type="GO" id="GO:0003723">
    <property type="term" value="F:RNA binding"/>
    <property type="evidence" value="ECO:0007669"/>
    <property type="project" value="UniProtKB-UniRule"/>
</dbReference>
<dbReference type="Gene3D" id="3.40.50.150">
    <property type="entry name" value="Vaccinia Virus protein VP39"/>
    <property type="match status" value="1"/>
</dbReference>
<dbReference type="PROSITE" id="PS01131">
    <property type="entry name" value="RRNA_A_DIMETH"/>
    <property type="match status" value="1"/>
</dbReference>
<feature type="binding site" evidence="7">
    <location>
        <position position="99"/>
    </location>
    <ligand>
        <name>S-adenosyl-L-methionine</name>
        <dbReference type="ChEBI" id="CHEBI:59789"/>
    </ligand>
</feature>
<dbReference type="NCBIfam" id="TIGR00755">
    <property type="entry name" value="ksgA"/>
    <property type="match status" value="1"/>
</dbReference>
<feature type="domain" description="Ribosomal RNA adenine methylase transferase N-terminal" evidence="8">
    <location>
        <begin position="33"/>
        <end position="205"/>
    </location>
</feature>
<evidence type="ECO:0000256" key="4">
    <source>
        <dbReference type="ARBA" id="ARBA00022679"/>
    </source>
</evidence>
<feature type="binding site" evidence="7">
    <location>
        <position position="28"/>
    </location>
    <ligand>
        <name>S-adenosyl-L-methionine</name>
        <dbReference type="ChEBI" id="CHEBI:59789"/>
    </ligand>
</feature>
<feature type="binding site" evidence="7">
    <location>
        <position position="26"/>
    </location>
    <ligand>
        <name>S-adenosyl-L-methionine</name>
        <dbReference type="ChEBI" id="CHEBI:59789"/>
    </ligand>
</feature>
<keyword evidence="6 7" id="KW-0694">RNA-binding</keyword>
<dbReference type="HAMAP" id="MF_00607">
    <property type="entry name" value="16SrRNA_methyltr_A"/>
    <property type="match status" value="1"/>
</dbReference>
<dbReference type="GO" id="GO:0005829">
    <property type="term" value="C:cytosol"/>
    <property type="evidence" value="ECO:0007669"/>
    <property type="project" value="TreeGrafter"/>
</dbReference>
<organism evidence="9 10">
    <name type="scientific">Clostridium botulinum</name>
    <dbReference type="NCBI Taxonomy" id="1491"/>
    <lineage>
        <taxon>Bacteria</taxon>
        <taxon>Bacillati</taxon>
        <taxon>Bacillota</taxon>
        <taxon>Clostridia</taxon>
        <taxon>Eubacteriales</taxon>
        <taxon>Clostridiaceae</taxon>
        <taxon>Clostridium</taxon>
    </lineage>
</organism>
<dbReference type="InterPro" id="IPR029063">
    <property type="entry name" value="SAM-dependent_MTases_sf"/>
</dbReference>
<keyword evidence="4 7" id="KW-0808">Transferase</keyword>
<evidence type="ECO:0000256" key="2">
    <source>
        <dbReference type="ARBA" id="ARBA00022552"/>
    </source>
</evidence>
<dbReference type="PROSITE" id="PS51689">
    <property type="entry name" value="SAM_RNA_A_N6_MT"/>
    <property type="match status" value="1"/>
</dbReference>
<sequence>MDLMDIKTKELVKKYNFRFSKSLGQNFLLDESVLNDIVDGAEVNENDFIIEIGPGVGTLTAKLLQKAKRVTCIELDNDLIPILQQELGEYDKFELIHNDALKVDFNEIMKNEEHVKLVANLPYYVTTPIIVKLLKENHKFESLTIMIQKEVAERINAEPNCKEYGALSVLVQYYCNTKIVRKVSPESFMPRPKVDSIVIRLDRLSNPRVKVQDEKLLFDIVRAGFNMRRKTLWNATKVVGLSKEDLQKAFDYCNIDPKRRAETLSIEEFAVLADSIHDIRKNN</sequence>
<protein>
    <recommendedName>
        <fullName evidence="7">Ribosomal RNA small subunit methyltransferase A</fullName>
        <ecNumber evidence="7">2.1.1.182</ecNumber>
    </recommendedName>
    <alternativeName>
        <fullName evidence="7">16S rRNA (adenine(1518)-N(6)/adenine(1519)-N(6))-dimethyltransferase</fullName>
    </alternativeName>
    <alternativeName>
        <fullName evidence="7">16S rRNA dimethyladenosine transferase</fullName>
    </alternativeName>
    <alternativeName>
        <fullName evidence="7">16S rRNA dimethylase</fullName>
    </alternativeName>
    <alternativeName>
        <fullName evidence="7">S-adenosylmethionine-6-N', N'-adenosyl(rRNA) dimethyltransferase</fullName>
    </alternativeName>
</protein>
<evidence type="ECO:0000256" key="6">
    <source>
        <dbReference type="ARBA" id="ARBA00022884"/>
    </source>
</evidence>